<dbReference type="EnsemblMetazoa" id="ASIC008041-RA">
    <property type="protein sequence ID" value="ASIC008041-PA"/>
    <property type="gene ID" value="ASIC008041"/>
</dbReference>
<protein>
    <submittedName>
        <fullName evidence="1 2">Uncharacterized protein</fullName>
    </submittedName>
</protein>
<proteinExistence type="predicted"/>
<dbReference type="AlphaFoldDB" id="A0A084VRA6"/>
<evidence type="ECO:0000313" key="1">
    <source>
        <dbReference type="EMBL" id="KFB40500.1"/>
    </source>
</evidence>
<dbReference type="Proteomes" id="UP000030765">
    <property type="component" value="Unassembled WGS sequence"/>
</dbReference>
<sequence length="64" mass="6960">MHASGECSLLVLGGGRCQTTFSDSFSRHDVARMPQPSRLGCGLQDTMHVGLLGFGHDSFEKKQH</sequence>
<gene>
    <name evidence="1" type="ORF">ZHAS_00008041</name>
</gene>
<accession>A0A084VRA6</accession>
<keyword evidence="3" id="KW-1185">Reference proteome</keyword>
<dbReference type="VEuPathDB" id="VectorBase:ASIC008041"/>
<organism evidence="1">
    <name type="scientific">Anopheles sinensis</name>
    <name type="common">Mosquito</name>
    <dbReference type="NCBI Taxonomy" id="74873"/>
    <lineage>
        <taxon>Eukaryota</taxon>
        <taxon>Metazoa</taxon>
        <taxon>Ecdysozoa</taxon>
        <taxon>Arthropoda</taxon>
        <taxon>Hexapoda</taxon>
        <taxon>Insecta</taxon>
        <taxon>Pterygota</taxon>
        <taxon>Neoptera</taxon>
        <taxon>Endopterygota</taxon>
        <taxon>Diptera</taxon>
        <taxon>Nematocera</taxon>
        <taxon>Culicoidea</taxon>
        <taxon>Culicidae</taxon>
        <taxon>Anophelinae</taxon>
        <taxon>Anopheles</taxon>
    </lineage>
</organism>
<name>A0A084VRA6_ANOSI</name>
<reference evidence="1 3" key="1">
    <citation type="journal article" date="2014" name="BMC Genomics">
        <title>Genome sequence of Anopheles sinensis provides insight into genetics basis of mosquito competence for malaria parasites.</title>
        <authorList>
            <person name="Zhou D."/>
            <person name="Zhang D."/>
            <person name="Ding G."/>
            <person name="Shi L."/>
            <person name="Hou Q."/>
            <person name="Ye Y."/>
            <person name="Xu Y."/>
            <person name="Zhou H."/>
            <person name="Xiong C."/>
            <person name="Li S."/>
            <person name="Yu J."/>
            <person name="Hong S."/>
            <person name="Yu X."/>
            <person name="Zou P."/>
            <person name="Chen C."/>
            <person name="Chang X."/>
            <person name="Wang W."/>
            <person name="Lv Y."/>
            <person name="Sun Y."/>
            <person name="Ma L."/>
            <person name="Shen B."/>
            <person name="Zhu C."/>
        </authorList>
    </citation>
    <scope>NUCLEOTIDE SEQUENCE [LARGE SCALE GENOMIC DNA]</scope>
</reference>
<dbReference type="EMBL" id="KE525023">
    <property type="protein sequence ID" value="KFB40500.1"/>
    <property type="molecule type" value="Genomic_DNA"/>
</dbReference>
<dbReference type="EMBL" id="ATLV01015568">
    <property type="status" value="NOT_ANNOTATED_CDS"/>
    <property type="molecule type" value="Genomic_DNA"/>
</dbReference>
<evidence type="ECO:0000313" key="3">
    <source>
        <dbReference type="Proteomes" id="UP000030765"/>
    </source>
</evidence>
<evidence type="ECO:0000313" key="2">
    <source>
        <dbReference type="EnsemblMetazoa" id="ASIC008041-PA"/>
    </source>
</evidence>
<reference evidence="2" key="2">
    <citation type="submission" date="2020-05" db="UniProtKB">
        <authorList>
            <consortium name="EnsemblMetazoa"/>
        </authorList>
    </citation>
    <scope>IDENTIFICATION</scope>
</reference>